<evidence type="ECO:0000313" key="4">
    <source>
        <dbReference type="Proteomes" id="UP000078544"/>
    </source>
</evidence>
<dbReference type="InterPro" id="IPR000719">
    <property type="entry name" value="Prot_kinase_dom"/>
</dbReference>
<feature type="compositionally biased region" description="Basic and acidic residues" evidence="1">
    <location>
        <begin position="420"/>
        <end position="432"/>
    </location>
</feature>
<dbReference type="OrthoDB" id="4062651at2759"/>
<evidence type="ECO:0000313" key="3">
    <source>
        <dbReference type="EMBL" id="KZZ95416.1"/>
    </source>
</evidence>
<feature type="region of interest" description="Disordered" evidence="1">
    <location>
        <begin position="384"/>
        <end position="432"/>
    </location>
</feature>
<dbReference type="GO" id="GO:0004672">
    <property type="term" value="F:protein kinase activity"/>
    <property type="evidence" value="ECO:0007669"/>
    <property type="project" value="InterPro"/>
</dbReference>
<dbReference type="InterPro" id="IPR011009">
    <property type="entry name" value="Kinase-like_dom_sf"/>
</dbReference>
<dbReference type="SMART" id="SM00220">
    <property type="entry name" value="S_TKc"/>
    <property type="match status" value="1"/>
</dbReference>
<dbReference type="EMBL" id="AZGY01000009">
    <property type="protein sequence ID" value="KZZ95416.1"/>
    <property type="molecule type" value="Genomic_DNA"/>
</dbReference>
<dbReference type="PROSITE" id="PS50011">
    <property type="entry name" value="PROTEIN_KINASE_DOM"/>
    <property type="match status" value="1"/>
</dbReference>
<dbReference type="AlphaFoldDB" id="A0A168BKI0"/>
<proteinExistence type="predicted"/>
<evidence type="ECO:0000256" key="1">
    <source>
        <dbReference type="SAM" id="MobiDB-lite"/>
    </source>
</evidence>
<dbReference type="SUPFAM" id="SSF56112">
    <property type="entry name" value="Protein kinase-like (PK-like)"/>
    <property type="match status" value="1"/>
</dbReference>
<name>A0A168BKI0_9HYPO</name>
<comment type="caution">
    <text evidence="3">The sequence shown here is derived from an EMBL/GenBank/DDBJ whole genome shotgun (WGS) entry which is preliminary data.</text>
</comment>
<feature type="compositionally biased region" description="Basic and acidic residues" evidence="1">
    <location>
        <begin position="384"/>
        <end position="393"/>
    </location>
</feature>
<keyword evidence="3" id="KW-0418">Kinase</keyword>
<feature type="domain" description="Protein kinase" evidence="2">
    <location>
        <begin position="91"/>
        <end position="432"/>
    </location>
</feature>
<accession>A0A168BKI0</accession>
<dbReference type="Proteomes" id="UP000078544">
    <property type="component" value="Unassembled WGS sequence"/>
</dbReference>
<organism evidence="3 4">
    <name type="scientific">Moelleriella libera RCEF 2490</name>
    <dbReference type="NCBI Taxonomy" id="1081109"/>
    <lineage>
        <taxon>Eukaryota</taxon>
        <taxon>Fungi</taxon>
        <taxon>Dikarya</taxon>
        <taxon>Ascomycota</taxon>
        <taxon>Pezizomycotina</taxon>
        <taxon>Sordariomycetes</taxon>
        <taxon>Hypocreomycetidae</taxon>
        <taxon>Hypocreales</taxon>
        <taxon>Clavicipitaceae</taxon>
        <taxon>Moelleriella</taxon>
    </lineage>
</organism>
<reference evidence="3 4" key="1">
    <citation type="journal article" date="2016" name="Genome Biol. Evol.">
        <title>Divergent and convergent evolution of fungal pathogenicity.</title>
        <authorList>
            <person name="Shang Y."/>
            <person name="Xiao G."/>
            <person name="Zheng P."/>
            <person name="Cen K."/>
            <person name="Zhan S."/>
            <person name="Wang C."/>
        </authorList>
    </citation>
    <scope>NUCLEOTIDE SEQUENCE [LARGE SCALE GENOMIC DNA]</scope>
    <source>
        <strain evidence="3 4">RCEF 2490</strain>
    </source>
</reference>
<keyword evidence="3" id="KW-0808">Transferase</keyword>
<sequence>MIDPGNRFFAPHGAIFPGGPSTWYVVDWDQRRWVSVTLDEELDSEEPAYEQLLKYIDDLAPDVYAIHVAPDGTLKSISTDPKDDETQCSFRPLLETISRPESVPVIKRTDLQEIDRLIFKYYFVSQHLSSNWHEMNLWMRLPRHPNIVPFDSIVVDELEGRFVGFTSVFIPGGTLNDTLSESRSRPFKIKYLQQLIDVVDELNLKLGIAHQDVAPRNLVIDEATDNLMLFDFNFSARVGTYFFQEARNDIKGVLFTLHEIITRTNDYRDVRHEDQDVSAIEHEEWVKHPDVILDQPLAKFRQVVREWCERRRNGQQITHYKDAPHFLDWRPLPDPPPPGIPIVTPSGPDTMVAKLYDWKRTELKAEGKAVLEWQRLPQNIKHEDCDKGSREIKTIAPSSNSGEARESEETKVSGVTSPEETNKPREDTLTSE</sequence>
<dbReference type="Gene3D" id="1.10.510.10">
    <property type="entry name" value="Transferase(Phosphotransferase) domain 1"/>
    <property type="match status" value="1"/>
</dbReference>
<dbReference type="STRING" id="1081109.A0A168BKI0"/>
<dbReference type="GO" id="GO:0005524">
    <property type="term" value="F:ATP binding"/>
    <property type="evidence" value="ECO:0007669"/>
    <property type="project" value="InterPro"/>
</dbReference>
<protein>
    <submittedName>
        <fullName evidence="3">Protein kinase-like domain protein</fullName>
    </submittedName>
</protein>
<keyword evidence="4" id="KW-1185">Reference proteome</keyword>
<evidence type="ECO:0000259" key="2">
    <source>
        <dbReference type="PROSITE" id="PS50011"/>
    </source>
</evidence>
<gene>
    <name evidence="3" type="ORF">AAL_04647</name>
</gene>